<dbReference type="GO" id="GO:0009002">
    <property type="term" value="F:serine-type D-Ala-D-Ala carboxypeptidase activity"/>
    <property type="evidence" value="ECO:0007669"/>
    <property type="project" value="UniProtKB-EC"/>
</dbReference>
<dbReference type="Proteomes" id="UP000002213">
    <property type="component" value="Chromosome"/>
</dbReference>
<evidence type="ECO:0000259" key="2">
    <source>
        <dbReference type="Pfam" id="PF00144"/>
    </source>
</evidence>
<keyword evidence="3" id="KW-0378">Hydrolase</keyword>
<feature type="domain" description="Beta-lactamase-related" evidence="2">
    <location>
        <begin position="53"/>
        <end position="371"/>
    </location>
</feature>
<dbReference type="HOGENOM" id="CLU_020027_2_3_11"/>
<evidence type="ECO:0000313" key="4">
    <source>
        <dbReference type="Proteomes" id="UP000002213"/>
    </source>
</evidence>
<gene>
    <name evidence="3" type="ordered locus">Amir_4691</name>
</gene>
<dbReference type="InterPro" id="IPR050491">
    <property type="entry name" value="AmpC-like"/>
</dbReference>
<keyword evidence="3" id="KW-0645">Protease</keyword>
<proteinExistence type="predicted"/>
<sequence>MSNKPIERGNPLSRNRLLLGALVATTALAAGAAPVALADQEARESDRAVRQGLERLVTAHGFPSAMASVRERDGRTRFLAPRAGERVPVDGQVRIGSAGKMFVSAVVMQLVAEGKVDLDAPVETYLPGLVRGEGFDGREIAVHQLLQHTSGIPEYTDVVADDVLAIRHTHYEPHELLDVALARPRTVPQNEKTYYSNTNYVLAGLLVQRVTGRPLGEEITRRVIEPLGLRETYWPGVGEERIREAHPRGYVVKDGTRTDISDLDPSWAWSAGNLVASPSDLNKFLAALVGGRLVAPEQLARMQRTVEADRFPSTWHYGLGLMKIDLSCGGHAWGHGGDIDGYETRDAVTDDGRAATVVVTALPDSNEQVEAVNEVLDTALCAR</sequence>
<dbReference type="KEGG" id="ami:Amir_4691"/>
<dbReference type="InterPro" id="IPR012338">
    <property type="entry name" value="Beta-lactam/transpept-like"/>
</dbReference>
<accession>C6WN08</accession>
<dbReference type="EC" id="3.4.16.4" evidence="3"/>
<evidence type="ECO:0000313" key="3">
    <source>
        <dbReference type="EMBL" id="ACU38521.1"/>
    </source>
</evidence>
<dbReference type="STRING" id="446462.Amir_4691"/>
<dbReference type="PROSITE" id="PS51318">
    <property type="entry name" value="TAT"/>
    <property type="match status" value="1"/>
</dbReference>
<dbReference type="EMBL" id="CP001630">
    <property type="protein sequence ID" value="ACU38521.1"/>
    <property type="molecule type" value="Genomic_DNA"/>
</dbReference>
<dbReference type="InterPro" id="IPR001466">
    <property type="entry name" value="Beta-lactam-related"/>
</dbReference>
<dbReference type="eggNOG" id="COG1680">
    <property type="taxonomic scope" value="Bacteria"/>
</dbReference>
<keyword evidence="4" id="KW-1185">Reference proteome</keyword>
<dbReference type="Pfam" id="PF00144">
    <property type="entry name" value="Beta-lactamase"/>
    <property type="match status" value="1"/>
</dbReference>
<dbReference type="InterPro" id="IPR006311">
    <property type="entry name" value="TAT_signal"/>
</dbReference>
<name>C6WN08_ACTMD</name>
<dbReference type="PANTHER" id="PTHR46825">
    <property type="entry name" value="D-ALANYL-D-ALANINE-CARBOXYPEPTIDASE/ENDOPEPTIDASE AMPH"/>
    <property type="match status" value="1"/>
</dbReference>
<dbReference type="Gene3D" id="3.40.710.10">
    <property type="entry name" value="DD-peptidase/beta-lactamase superfamily"/>
    <property type="match status" value="1"/>
</dbReference>
<dbReference type="MEROPS" id="S12.003"/>
<keyword evidence="1" id="KW-0732">Signal</keyword>
<keyword evidence="3" id="KW-0121">Carboxypeptidase</keyword>
<feature type="signal peptide" evidence="1">
    <location>
        <begin position="1"/>
        <end position="32"/>
    </location>
</feature>
<reference evidence="3 4" key="1">
    <citation type="journal article" date="2009" name="Stand. Genomic Sci.">
        <title>Complete genome sequence of Actinosynnema mirum type strain (101).</title>
        <authorList>
            <person name="Land M."/>
            <person name="Lapidus A."/>
            <person name="Mayilraj S."/>
            <person name="Chen F."/>
            <person name="Copeland A."/>
            <person name="Del Rio T.G."/>
            <person name="Nolan M."/>
            <person name="Lucas S."/>
            <person name="Tice H."/>
            <person name="Cheng J.F."/>
            <person name="Chertkov O."/>
            <person name="Bruce D."/>
            <person name="Goodwin L."/>
            <person name="Pitluck S."/>
            <person name="Rohde M."/>
            <person name="Goker M."/>
            <person name="Pati A."/>
            <person name="Ivanova N."/>
            <person name="Mavromatis K."/>
            <person name="Chen A."/>
            <person name="Palaniappan K."/>
            <person name="Hauser L."/>
            <person name="Chang Y.J."/>
            <person name="Jeffries C.C."/>
            <person name="Brettin T."/>
            <person name="Detter J.C."/>
            <person name="Han C."/>
            <person name="Chain P."/>
            <person name="Tindall B.J."/>
            <person name="Bristow J."/>
            <person name="Eisen J.A."/>
            <person name="Markowitz V."/>
            <person name="Hugenholtz P."/>
            <person name="Kyrpides N.C."/>
            <person name="Klenk H.P."/>
        </authorList>
    </citation>
    <scope>NUCLEOTIDE SEQUENCE [LARGE SCALE GENOMIC DNA]</scope>
    <source>
        <strain evidence="4">ATCC 29888 / DSM 43827 / JCM 3225 / NBRC 14064 / NCIMB 13271 / NRRL B-12336 / IMRU 3971 / 101</strain>
    </source>
</reference>
<dbReference type="PANTHER" id="PTHR46825:SF7">
    <property type="entry name" value="D-ALANYL-D-ALANINE CARBOXYPEPTIDASE"/>
    <property type="match status" value="1"/>
</dbReference>
<dbReference type="AlphaFoldDB" id="C6WN08"/>
<evidence type="ECO:0000256" key="1">
    <source>
        <dbReference type="SAM" id="SignalP"/>
    </source>
</evidence>
<protein>
    <submittedName>
        <fullName evidence="3">Serine-type D-Ala-D-Ala carboxypeptidase</fullName>
        <ecNumber evidence="3">3.4.16.4</ecNumber>
    </submittedName>
</protein>
<feature type="chain" id="PRO_5038978663" evidence="1">
    <location>
        <begin position="33"/>
        <end position="383"/>
    </location>
</feature>
<organism evidence="3 4">
    <name type="scientific">Actinosynnema mirum (strain ATCC 29888 / DSM 43827 / JCM 3225 / NBRC 14064 / NCIMB 13271 / NRRL B-12336 / IMRU 3971 / 101)</name>
    <dbReference type="NCBI Taxonomy" id="446462"/>
    <lineage>
        <taxon>Bacteria</taxon>
        <taxon>Bacillati</taxon>
        <taxon>Actinomycetota</taxon>
        <taxon>Actinomycetes</taxon>
        <taxon>Pseudonocardiales</taxon>
        <taxon>Pseudonocardiaceae</taxon>
        <taxon>Actinosynnema</taxon>
    </lineage>
</organism>
<dbReference type="SUPFAM" id="SSF56601">
    <property type="entry name" value="beta-lactamase/transpeptidase-like"/>
    <property type="match status" value="1"/>
</dbReference>